<dbReference type="Proteomes" id="UP000664265">
    <property type="component" value="Unassembled WGS sequence"/>
</dbReference>
<reference evidence="3 4" key="1">
    <citation type="submission" date="2021-01" db="EMBL/GenBank/DDBJ databases">
        <title>Prevotella A2931 sp. nov.</title>
        <authorList>
            <person name="Buhl M."/>
            <person name="Oberhettinger P."/>
        </authorList>
    </citation>
    <scope>NUCLEOTIDE SEQUENCE [LARGE SCALE GENOMIC DNA]</scope>
    <source>
        <strain evidence="3 4">A2931</strain>
    </source>
</reference>
<organism evidence="3 4">
    <name type="scientific">Prevotella illustrans</name>
    <dbReference type="NCBI Taxonomy" id="2800387"/>
    <lineage>
        <taxon>Bacteria</taxon>
        <taxon>Pseudomonadati</taxon>
        <taxon>Bacteroidota</taxon>
        <taxon>Bacteroidia</taxon>
        <taxon>Bacteroidales</taxon>
        <taxon>Prevotellaceae</taxon>
        <taxon>Prevotella</taxon>
    </lineage>
</organism>
<keyword evidence="4" id="KW-1185">Reference proteome</keyword>
<dbReference type="SUPFAM" id="SSF56925">
    <property type="entry name" value="OMPA-like"/>
    <property type="match status" value="1"/>
</dbReference>
<feature type="chain" id="PRO_5045718274" evidence="1">
    <location>
        <begin position="19"/>
        <end position="260"/>
    </location>
</feature>
<gene>
    <name evidence="3" type="ORF">JHU38_10080</name>
</gene>
<keyword evidence="1" id="KW-0732">Signal</keyword>
<dbReference type="EMBL" id="JAERMS010000038">
    <property type="protein sequence ID" value="MBO1364112.1"/>
    <property type="molecule type" value="Genomic_DNA"/>
</dbReference>
<dbReference type="InterPro" id="IPR011250">
    <property type="entry name" value="OMP/PagP_B-barrel"/>
</dbReference>
<feature type="signal peptide" evidence="1">
    <location>
        <begin position="1"/>
        <end position="18"/>
    </location>
</feature>
<comment type="caution">
    <text evidence="3">The sequence shown here is derived from an EMBL/GenBank/DDBJ whole genome shotgun (WGS) entry which is preliminary data.</text>
</comment>
<feature type="domain" description="Outer membrane protein beta-barrel" evidence="2">
    <location>
        <begin position="18"/>
        <end position="229"/>
    </location>
</feature>
<dbReference type="InterPro" id="IPR025665">
    <property type="entry name" value="Beta-barrel_OMP_2"/>
</dbReference>
<dbReference type="Pfam" id="PF13568">
    <property type="entry name" value="OMP_b-brl_2"/>
    <property type="match status" value="1"/>
</dbReference>
<accession>A0ABS3M7F8</accession>
<protein>
    <submittedName>
        <fullName evidence="3">PorT family protein</fullName>
    </submittedName>
</protein>
<proteinExistence type="predicted"/>
<evidence type="ECO:0000256" key="1">
    <source>
        <dbReference type="SAM" id="SignalP"/>
    </source>
</evidence>
<name>A0ABS3M7F8_9BACT</name>
<evidence type="ECO:0000313" key="3">
    <source>
        <dbReference type="EMBL" id="MBO1364112.1"/>
    </source>
</evidence>
<dbReference type="RefSeq" id="WP_107581134.1">
    <property type="nucleotide sequence ID" value="NZ_JAERMS010000038.1"/>
</dbReference>
<sequence length="260" mass="28619">MKKLVLTLMLFCGLAARAQQKPRTWSITPKIGLNISNPTNHPPFYVGTVIEEIIPNDGTIHQAGFSMVRDMMTTATAIKSGWAGGVEAQYQFNSRLGISLGAYYSQQGVRYDNIALGDEALPDGQEPIKLGIAKQMNAKTDYITMPILLNCYVYKGLALKVGLQPAYNVVAEAQADLDAEVREGYWIKVQAGMAEVHKLDVTVPVGLSYDFPNGLMIDLRYHTGIGNLYSSGWEGLGARDDKPKSRTSMFQLTVGYKFEL</sequence>
<evidence type="ECO:0000259" key="2">
    <source>
        <dbReference type="Pfam" id="PF13568"/>
    </source>
</evidence>
<evidence type="ECO:0000313" key="4">
    <source>
        <dbReference type="Proteomes" id="UP000664265"/>
    </source>
</evidence>